<comment type="caution">
    <text evidence="2">The sequence shown here is derived from an EMBL/GenBank/DDBJ whole genome shotgun (WGS) entry which is preliminary data.</text>
</comment>
<dbReference type="Gene3D" id="2.70.70.10">
    <property type="entry name" value="Glucose Permease (Domain IIA)"/>
    <property type="match status" value="1"/>
</dbReference>
<dbReference type="InterPro" id="IPR011055">
    <property type="entry name" value="Dup_hybrid_motif"/>
</dbReference>
<dbReference type="RefSeq" id="WP_200463022.1">
    <property type="nucleotide sequence ID" value="NZ_JAENRR010000001.1"/>
</dbReference>
<dbReference type="InterPro" id="IPR016047">
    <property type="entry name" value="M23ase_b-sheet_dom"/>
</dbReference>
<reference evidence="2 3" key="1">
    <citation type="submission" date="2021-01" db="EMBL/GenBank/DDBJ databases">
        <title>Carboxyliciviraga sp.nov., isolated from coastal sediments.</title>
        <authorList>
            <person name="Lu D."/>
            <person name="Zhang T."/>
        </authorList>
    </citation>
    <scope>NUCLEOTIDE SEQUENCE [LARGE SCALE GENOMIC DNA]</scope>
    <source>
        <strain evidence="2 3">N1Y132</strain>
    </source>
</reference>
<keyword evidence="3" id="KW-1185">Reference proteome</keyword>
<evidence type="ECO:0000313" key="2">
    <source>
        <dbReference type="EMBL" id="MBK3515791.1"/>
    </source>
</evidence>
<feature type="domain" description="M23ase beta-sheet core" evidence="1">
    <location>
        <begin position="58"/>
        <end position="155"/>
    </location>
</feature>
<sequence length="201" mass="23374">MIKTGLLISLLFISLSGGFECSIPINAPIGSSTSLLKLTEIGEFGLMRKERPGVPAHFHTGIDIKRPSNNYQSEPIFPIANGIVISKRVDGPYAQLIIEHEGEQRFWTVYEHIAGIEVNLFDRVKHDQPIARFMNRNELNRYGWQFDHFHFEILKVEPMRLKQEQSKPERLFASYTLVCYTKEDLDKYFYHPLDFLSHYLN</sequence>
<name>A0ABS1HDU2_9BACT</name>
<proteinExistence type="predicted"/>
<organism evidence="2 3">
    <name type="scientific">Carboxylicivirga marina</name>
    <dbReference type="NCBI Taxonomy" id="2800988"/>
    <lineage>
        <taxon>Bacteria</taxon>
        <taxon>Pseudomonadati</taxon>
        <taxon>Bacteroidota</taxon>
        <taxon>Bacteroidia</taxon>
        <taxon>Marinilabiliales</taxon>
        <taxon>Marinilabiliaceae</taxon>
        <taxon>Carboxylicivirga</taxon>
    </lineage>
</organism>
<evidence type="ECO:0000313" key="3">
    <source>
        <dbReference type="Proteomes" id="UP000605676"/>
    </source>
</evidence>
<dbReference type="Proteomes" id="UP000605676">
    <property type="component" value="Unassembled WGS sequence"/>
</dbReference>
<dbReference type="CDD" id="cd12797">
    <property type="entry name" value="M23_peptidase"/>
    <property type="match status" value="1"/>
</dbReference>
<dbReference type="EMBL" id="JAENRR010000001">
    <property type="protein sequence ID" value="MBK3515791.1"/>
    <property type="molecule type" value="Genomic_DNA"/>
</dbReference>
<dbReference type="SUPFAM" id="SSF51261">
    <property type="entry name" value="Duplicated hybrid motif"/>
    <property type="match status" value="1"/>
</dbReference>
<evidence type="ECO:0000259" key="1">
    <source>
        <dbReference type="Pfam" id="PF01551"/>
    </source>
</evidence>
<dbReference type="Pfam" id="PF01551">
    <property type="entry name" value="Peptidase_M23"/>
    <property type="match status" value="1"/>
</dbReference>
<accession>A0ABS1HDU2</accession>
<protein>
    <submittedName>
        <fullName evidence="2">M23 family metallopeptidase</fullName>
    </submittedName>
</protein>
<gene>
    <name evidence="2" type="ORF">JIV24_00465</name>
</gene>